<dbReference type="InterPro" id="IPR053218">
    <property type="entry name" value="Pathogen-related_defense"/>
</dbReference>
<dbReference type="AlphaFoldDB" id="A0AAD7LW34"/>
<proteinExistence type="predicted"/>
<sequence>MVCKVWPLGSLEDQVQNLVKNWEMEFFNKADLNEHKSVDLNKFTFSVNGRTPLTLEEAGKLGGGYNPLLQTSLPEKYRSYNPDTETAETSTRLSLQHSLVEFYGMAIFELDEHDKVVKVEFFYDHAELLGGLLKGPVIDASAEGAVASSCPVLRSTG</sequence>
<protein>
    <submittedName>
        <fullName evidence="1">Pathogen-related protein-like</fullName>
    </submittedName>
</protein>
<dbReference type="PANTHER" id="PTHR31723:SF10">
    <property type="entry name" value="PATHOGEN-RELATED PROTEIN"/>
    <property type="match status" value="1"/>
</dbReference>
<comment type="caution">
    <text evidence="1">The sequence shown here is derived from an EMBL/GenBank/DDBJ whole genome shotgun (WGS) entry which is preliminary data.</text>
</comment>
<evidence type="ECO:0000313" key="2">
    <source>
        <dbReference type="Proteomes" id="UP001163823"/>
    </source>
</evidence>
<dbReference type="Proteomes" id="UP001163823">
    <property type="component" value="Chromosome 6"/>
</dbReference>
<reference evidence="1" key="1">
    <citation type="journal article" date="2023" name="Science">
        <title>Elucidation of the pathway for biosynthesis of saponin adjuvants from the soapbark tree.</title>
        <authorList>
            <person name="Reed J."/>
            <person name="Orme A."/>
            <person name="El-Demerdash A."/>
            <person name="Owen C."/>
            <person name="Martin L.B.B."/>
            <person name="Misra R.C."/>
            <person name="Kikuchi S."/>
            <person name="Rejzek M."/>
            <person name="Martin A.C."/>
            <person name="Harkess A."/>
            <person name="Leebens-Mack J."/>
            <person name="Louveau T."/>
            <person name="Stephenson M.J."/>
            <person name="Osbourn A."/>
        </authorList>
    </citation>
    <scope>NUCLEOTIDE SEQUENCE</scope>
    <source>
        <strain evidence="1">S10</strain>
    </source>
</reference>
<accession>A0AAD7LW34</accession>
<keyword evidence="2" id="KW-1185">Reference proteome</keyword>
<dbReference type="KEGG" id="qsa:O6P43_015067"/>
<dbReference type="EMBL" id="JARAOO010000006">
    <property type="protein sequence ID" value="KAJ7965424.1"/>
    <property type="molecule type" value="Genomic_DNA"/>
</dbReference>
<dbReference type="PANTHER" id="PTHR31723">
    <property type="entry name" value="PATHOGENESIS-RELATED FAMILY PROTEIN"/>
    <property type="match status" value="1"/>
</dbReference>
<evidence type="ECO:0000313" key="1">
    <source>
        <dbReference type="EMBL" id="KAJ7965424.1"/>
    </source>
</evidence>
<organism evidence="1 2">
    <name type="scientific">Quillaja saponaria</name>
    <name type="common">Soap bark tree</name>
    <dbReference type="NCBI Taxonomy" id="32244"/>
    <lineage>
        <taxon>Eukaryota</taxon>
        <taxon>Viridiplantae</taxon>
        <taxon>Streptophyta</taxon>
        <taxon>Embryophyta</taxon>
        <taxon>Tracheophyta</taxon>
        <taxon>Spermatophyta</taxon>
        <taxon>Magnoliopsida</taxon>
        <taxon>eudicotyledons</taxon>
        <taxon>Gunneridae</taxon>
        <taxon>Pentapetalae</taxon>
        <taxon>rosids</taxon>
        <taxon>fabids</taxon>
        <taxon>Fabales</taxon>
        <taxon>Quillajaceae</taxon>
        <taxon>Quillaja</taxon>
    </lineage>
</organism>
<name>A0AAD7LW34_QUISA</name>
<gene>
    <name evidence="1" type="ORF">O6P43_015067</name>
</gene>